<dbReference type="InterPro" id="IPR042080">
    <property type="entry name" value="RNA_2'-PTrans_N"/>
</dbReference>
<dbReference type="InterPro" id="IPR002745">
    <property type="entry name" value="Ptrans_KptA/Tpt1"/>
</dbReference>
<protein>
    <recommendedName>
        <fullName evidence="2">2'-phosphotransferase</fullName>
        <ecNumber evidence="2">2.7.1.160</ecNumber>
    </recommendedName>
</protein>
<dbReference type="InterPro" id="IPR036770">
    <property type="entry name" value="Ankyrin_rpt-contain_sf"/>
</dbReference>
<proteinExistence type="predicted"/>
<dbReference type="Gene3D" id="1.10.10.970">
    <property type="entry name" value="RNA 2'-phosphotransferase, Tpt1/KptA family, N-terminal domain"/>
    <property type="match status" value="1"/>
</dbReference>
<dbReference type="PANTHER" id="PTHR24176">
    <property type="entry name" value="ANKYRIN REPEAT DOMAIN-CONTAINING PROTEIN 31-RELATED"/>
    <property type="match status" value="1"/>
</dbReference>
<dbReference type="Gene3D" id="1.25.40.20">
    <property type="entry name" value="Ankyrin repeat-containing domain"/>
    <property type="match status" value="1"/>
</dbReference>
<evidence type="ECO:0000313" key="7">
    <source>
        <dbReference type="Proteomes" id="UP001271007"/>
    </source>
</evidence>
<feature type="compositionally biased region" description="Basic and acidic residues" evidence="5">
    <location>
        <begin position="307"/>
        <end position="327"/>
    </location>
</feature>
<dbReference type="PROSITE" id="PS50297">
    <property type="entry name" value="ANK_REP_REGION"/>
    <property type="match status" value="3"/>
</dbReference>
<organism evidence="6 7">
    <name type="scientific">Extremus antarcticus</name>
    <dbReference type="NCBI Taxonomy" id="702011"/>
    <lineage>
        <taxon>Eukaryota</taxon>
        <taxon>Fungi</taxon>
        <taxon>Dikarya</taxon>
        <taxon>Ascomycota</taxon>
        <taxon>Pezizomycotina</taxon>
        <taxon>Dothideomycetes</taxon>
        <taxon>Dothideomycetidae</taxon>
        <taxon>Mycosphaerellales</taxon>
        <taxon>Extremaceae</taxon>
        <taxon>Extremus</taxon>
    </lineage>
</organism>
<dbReference type="Proteomes" id="UP001271007">
    <property type="component" value="Unassembled WGS sequence"/>
</dbReference>
<dbReference type="InterPro" id="IPR042334">
    <property type="entry name" value="ANKRD31"/>
</dbReference>
<feature type="compositionally biased region" description="Polar residues" evidence="5">
    <location>
        <begin position="266"/>
        <end position="290"/>
    </location>
</feature>
<dbReference type="PRINTS" id="PR01415">
    <property type="entry name" value="ANKYRIN"/>
</dbReference>
<dbReference type="Pfam" id="PF12796">
    <property type="entry name" value="Ank_2"/>
    <property type="match status" value="1"/>
</dbReference>
<evidence type="ECO:0000256" key="1">
    <source>
        <dbReference type="ARBA" id="ARBA00003343"/>
    </source>
</evidence>
<dbReference type="PROSITE" id="PS50088">
    <property type="entry name" value="ANK_REPEAT"/>
    <property type="match status" value="3"/>
</dbReference>
<feature type="repeat" description="ANK" evidence="4">
    <location>
        <begin position="170"/>
        <end position="202"/>
    </location>
</feature>
<keyword evidence="7" id="KW-1185">Reference proteome</keyword>
<keyword evidence="6" id="KW-0808">Transferase</keyword>
<dbReference type="GO" id="GO:0000215">
    <property type="term" value="F:tRNA 2'-phosphotransferase activity"/>
    <property type="evidence" value="ECO:0007669"/>
    <property type="project" value="UniProtKB-EC"/>
</dbReference>
<dbReference type="PANTHER" id="PTHR24176:SF14">
    <property type="entry name" value="ANKYRIN REPEAT DOMAIN-CONTAINING PROTEIN 31"/>
    <property type="match status" value="1"/>
</dbReference>
<feature type="repeat" description="ANK" evidence="4">
    <location>
        <begin position="133"/>
        <end position="165"/>
    </location>
</feature>
<sequence>MAEAGRSTFEGSTAQDYARQHNGHVYNSTLWRDFEDLKVKLMDGADITYQQILQKERADESLQPAERNIVLLKAAKEGQLPRVRYLIHRLGVDLDCTNKRGQTATHMAAGAGFADVVRELIQAGADVNARARGGITPLDLAVAGSHLNVARVLFEFRADIDARFQTPNGPGMTPLHVAASRGSLEMTKLLIENGADLTAVFDDGYNALELAGKAVRTNEDAARKDEILETFQILLKSMPASYFMERMHLIEAATPAVEGNEPFRGQSESPIASSDVITKGPSSGPTNDVQANRALKAGEEVMEETSEPNRSRRTRDTSDHGSTHDRASRISRKLAWLLRHGAESENLSLGPQGYANVADVLNTRSLRYEGVTFGEVRRLMENDRKGRFAMVPACTSLRNTHKYQCKKSEDWKIRATGGHSLKIE</sequence>
<gene>
    <name evidence="6" type="primary">TPT1_2</name>
    <name evidence="6" type="ORF">LTR09_008281</name>
</gene>
<evidence type="ECO:0000256" key="5">
    <source>
        <dbReference type="SAM" id="MobiDB-lite"/>
    </source>
</evidence>
<evidence type="ECO:0000256" key="2">
    <source>
        <dbReference type="ARBA" id="ARBA00012007"/>
    </source>
</evidence>
<comment type="catalytic activity">
    <reaction evidence="3">
        <text>2'-phospho-[ligated tRNA] + NAD(+) = mature tRNA + ADP-alpha-D-ribose 1'',2''-cyclic phosphate + nicotinamide</text>
        <dbReference type="Rhea" id="RHEA:23324"/>
        <dbReference type="Rhea" id="RHEA-COMP:11106"/>
        <dbReference type="Rhea" id="RHEA-COMP:11107"/>
        <dbReference type="ChEBI" id="CHEBI:17154"/>
        <dbReference type="ChEBI" id="CHEBI:57540"/>
        <dbReference type="ChEBI" id="CHEBI:76596"/>
        <dbReference type="ChEBI" id="CHEBI:82883"/>
        <dbReference type="ChEBI" id="CHEBI:85027"/>
        <dbReference type="EC" id="2.7.1.160"/>
    </reaction>
</comment>
<feature type="region of interest" description="Disordered" evidence="5">
    <location>
        <begin position="259"/>
        <end position="327"/>
    </location>
</feature>
<comment type="function">
    <text evidence="1">Catalyzes the last step of tRNA splicing, the transfer of the splice junction 2'-phosphate from ligated tRNA to NAD to produce ADP-ribose 1''-2'' cyclic phosphate.</text>
</comment>
<dbReference type="Pfam" id="PF13857">
    <property type="entry name" value="Ank_5"/>
    <property type="match status" value="1"/>
</dbReference>
<feature type="repeat" description="ANK" evidence="4">
    <location>
        <begin position="100"/>
        <end position="132"/>
    </location>
</feature>
<dbReference type="EMBL" id="JAWDJX010000031">
    <property type="protein sequence ID" value="KAK3050641.1"/>
    <property type="molecule type" value="Genomic_DNA"/>
</dbReference>
<dbReference type="Pfam" id="PF01885">
    <property type="entry name" value="PTS_2-RNA"/>
    <property type="match status" value="1"/>
</dbReference>
<name>A0AAJ0DI58_9PEZI</name>
<evidence type="ECO:0000256" key="3">
    <source>
        <dbReference type="ARBA" id="ARBA00047949"/>
    </source>
</evidence>
<dbReference type="SUPFAM" id="SSF48403">
    <property type="entry name" value="Ankyrin repeat"/>
    <property type="match status" value="1"/>
</dbReference>
<comment type="caution">
    <text evidence="6">The sequence shown here is derived from an EMBL/GenBank/DDBJ whole genome shotgun (WGS) entry which is preliminary data.</text>
</comment>
<evidence type="ECO:0000256" key="4">
    <source>
        <dbReference type="PROSITE-ProRule" id="PRU00023"/>
    </source>
</evidence>
<dbReference type="SUPFAM" id="SSF56399">
    <property type="entry name" value="ADP-ribosylation"/>
    <property type="match status" value="1"/>
</dbReference>
<dbReference type="AlphaFoldDB" id="A0AAJ0DI58"/>
<reference evidence="6" key="1">
    <citation type="submission" date="2023-04" db="EMBL/GenBank/DDBJ databases">
        <title>Black Yeasts Isolated from many extreme environments.</title>
        <authorList>
            <person name="Coleine C."/>
            <person name="Stajich J.E."/>
            <person name="Selbmann L."/>
        </authorList>
    </citation>
    <scope>NUCLEOTIDE SEQUENCE</scope>
    <source>
        <strain evidence="6">CCFEE 5312</strain>
    </source>
</reference>
<accession>A0AAJ0DI58</accession>
<dbReference type="SMART" id="SM00248">
    <property type="entry name" value="ANK"/>
    <property type="match status" value="4"/>
</dbReference>
<keyword evidence="4" id="KW-0040">ANK repeat</keyword>
<evidence type="ECO:0000313" key="6">
    <source>
        <dbReference type="EMBL" id="KAK3050641.1"/>
    </source>
</evidence>
<dbReference type="EC" id="2.7.1.160" evidence="2"/>
<dbReference type="InterPro" id="IPR002110">
    <property type="entry name" value="Ankyrin_rpt"/>
</dbReference>